<organism evidence="1 2">
    <name type="scientific">Paenibacillus mesotrionivorans</name>
    <dbReference type="NCBI Taxonomy" id="3160968"/>
    <lineage>
        <taxon>Bacteria</taxon>
        <taxon>Bacillati</taxon>
        <taxon>Bacillota</taxon>
        <taxon>Bacilli</taxon>
        <taxon>Bacillales</taxon>
        <taxon>Paenibacillaceae</taxon>
        <taxon>Paenibacillus</taxon>
    </lineage>
</organism>
<accession>A0ACC7P2W2</accession>
<keyword evidence="2" id="KW-1185">Reference proteome</keyword>
<sequence>MKELKLVVTFIRMALQEESAYRLNFLLHLLKAVLELAGSIGGIWVLFRNNESLNGWTMPETLAVLGVYLLVQSVKNLVIGPSMNLLGGMDGEIEQGTFDYTLLRPVSKQFYVSLRKWSPWSVFHMAVSMGVIILALASMDKAVSWGALVIFAAALAVAIGILYSLMLFLSSMAFWYRGTYLLWIMEDLMQAGRYPMGMYPRFVRLALTWVFPLGFIVSVPSQALVQEPPLAALLAGAGIMAVLFIGASVFFTASLRKYTSASS</sequence>
<evidence type="ECO:0000313" key="2">
    <source>
        <dbReference type="Proteomes" id="UP001631969"/>
    </source>
</evidence>
<comment type="caution">
    <text evidence="1">The sequence shown here is derived from an EMBL/GenBank/DDBJ whole genome shotgun (WGS) entry which is preliminary data.</text>
</comment>
<gene>
    <name evidence="1" type="ORF">ACI1P1_16710</name>
</gene>
<protein>
    <submittedName>
        <fullName evidence="1">ABC transporter permease</fullName>
    </submittedName>
</protein>
<reference evidence="1" key="1">
    <citation type="submission" date="2024-12" db="EMBL/GenBank/DDBJ databases">
        <authorList>
            <person name="Wu N."/>
        </authorList>
    </citation>
    <scope>NUCLEOTIDE SEQUENCE</scope>
    <source>
        <strain evidence="1">P15</strain>
    </source>
</reference>
<evidence type="ECO:0000313" key="1">
    <source>
        <dbReference type="EMBL" id="MFM9329939.1"/>
    </source>
</evidence>
<proteinExistence type="predicted"/>
<name>A0ACC7P2W2_9BACL</name>
<dbReference type="EMBL" id="JBJURJ010000010">
    <property type="protein sequence ID" value="MFM9329939.1"/>
    <property type="molecule type" value="Genomic_DNA"/>
</dbReference>
<dbReference type="Proteomes" id="UP001631969">
    <property type="component" value="Unassembled WGS sequence"/>
</dbReference>